<evidence type="ECO:0000259" key="14">
    <source>
        <dbReference type="PROSITE" id="PS50873"/>
    </source>
</evidence>
<dbReference type="GO" id="GO:0140825">
    <property type="term" value="F:lactoperoxidase activity"/>
    <property type="evidence" value="ECO:0007669"/>
    <property type="project" value="UniProtKB-EC"/>
</dbReference>
<protein>
    <recommendedName>
        <fullName evidence="5">peroxidase</fullName>
        <ecNumber evidence="5">1.11.1.7</ecNumber>
    </recommendedName>
</protein>
<keyword evidence="8" id="KW-0349">Heme</keyword>
<evidence type="ECO:0000256" key="9">
    <source>
        <dbReference type="ARBA" id="ARBA00022723"/>
    </source>
</evidence>
<reference evidence="15" key="1">
    <citation type="submission" date="2020-06" db="EMBL/GenBank/DDBJ databases">
        <authorList>
            <person name="Li T."/>
            <person name="Hu X."/>
            <person name="Zhang T."/>
            <person name="Song X."/>
            <person name="Zhang H."/>
            <person name="Dai N."/>
            <person name="Sheng W."/>
            <person name="Hou X."/>
            <person name="Wei L."/>
        </authorList>
    </citation>
    <scope>NUCLEOTIDE SEQUENCE</scope>
    <source>
        <strain evidence="15">G02</strain>
        <tissue evidence="15">Leaf</tissue>
    </source>
</reference>
<dbReference type="PANTHER" id="PTHR31517">
    <property type="match status" value="1"/>
</dbReference>
<dbReference type="GO" id="GO:0042744">
    <property type="term" value="P:hydrogen peroxide catabolic process"/>
    <property type="evidence" value="ECO:0007669"/>
    <property type="project" value="UniProtKB-KW"/>
</dbReference>
<name>A0AAW2T295_SESRA</name>
<sequence>MGLLASDQALFLDSRTRPLVQALAKDKQKFLQAFAAAMDKMGSIGVKRGRRHGEKRKDCSIHMG</sequence>
<evidence type="ECO:0000256" key="12">
    <source>
        <dbReference type="ARBA" id="ARBA00023004"/>
    </source>
</evidence>
<dbReference type="InterPro" id="IPR000823">
    <property type="entry name" value="Peroxidase_pln"/>
</dbReference>
<dbReference type="InterPro" id="IPR002016">
    <property type="entry name" value="Haem_peroxidase"/>
</dbReference>
<evidence type="ECO:0000256" key="5">
    <source>
        <dbReference type="ARBA" id="ARBA00012313"/>
    </source>
</evidence>
<evidence type="ECO:0000256" key="3">
    <source>
        <dbReference type="ARBA" id="ARBA00001970"/>
    </source>
</evidence>
<organism evidence="15">
    <name type="scientific">Sesamum radiatum</name>
    <name type="common">Black benniseed</name>
    <dbReference type="NCBI Taxonomy" id="300843"/>
    <lineage>
        <taxon>Eukaryota</taxon>
        <taxon>Viridiplantae</taxon>
        <taxon>Streptophyta</taxon>
        <taxon>Embryophyta</taxon>
        <taxon>Tracheophyta</taxon>
        <taxon>Spermatophyta</taxon>
        <taxon>Magnoliopsida</taxon>
        <taxon>eudicotyledons</taxon>
        <taxon>Gunneridae</taxon>
        <taxon>Pentapetalae</taxon>
        <taxon>asterids</taxon>
        <taxon>lamiids</taxon>
        <taxon>Lamiales</taxon>
        <taxon>Pedaliaceae</taxon>
        <taxon>Sesamum</taxon>
    </lineage>
</organism>
<evidence type="ECO:0000256" key="6">
    <source>
        <dbReference type="ARBA" id="ARBA00022525"/>
    </source>
</evidence>
<dbReference type="Gene3D" id="1.10.420.10">
    <property type="entry name" value="Peroxidase, domain 2"/>
    <property type="match status" value="1"/>
</dbReference>
<dbReference type="EC" id="1.11.1.7" evidence="5"/>
<evidence type="ECO:0000313" key="15">
    <source>
        <dbReference type="EMBL" id="KAL0398520.1"/>
    </source>
</evidence>
<dbReference type="AlphaFoldDB" id="A0AAW2T295"/>
<comment type="cofactor">
    <cofactor evidence="2">
        <name>Ca(2+)</name>
        <dbReference type="ChEBI" id="CHEBI:29108"/>
    </cofactor>
</comment>
<comment type="cofactor">
    <cofactor evidence="3">
        <name>heme b</name>
        <dbReference type="ChEBI" id="CHEBI:60344"/>
    </cofactor>
</comment>
<dbReference type="SUPFAM" id="SSF48113">
    <property type="entry name" value="Heme-dependent peroxidases"/>
    <property type="match status" value="1"/>
</dbReference>
<dbReference type="GO" id="GO:0046872">
    <property type="term" value="F:metal ion binding"/>
    <property type="evidence" value="ECO:0007669"/>
    <property type="project" value="UniProtKB-KW"/>
</dbReference>
<gene>
    <name evidence="15" type="ORF">Sradi_2195300</name>
</gene>
<dbReference type="InterPro" id="IPR010255">
    <property type="entry name" value="Haem_peroxidase_sf"/>
</dbReference>
<evidence type="ECO:0000256" key="7">
    <source>
        <dbReference type="ARBA" id="ARBA00022559"/>
    </source>
</evidence>
<keyword evidence="6" id="KW-0964">Secreted</keyword>
<comment type="caution">
    <text evidence="15">The sequence shown here is derived from an EMBL/GenBank/DDBJ whole genome shotgun (WGS) entry which is preliminary data.</text>
</comment>
<evidence type="ECO:0000256" key="1">
    <source>
        <dbReference type="ARBA" id="ARBA00000189"/>
    </source>
</evidence>
<proteinExistence type="predicted"/>
<comment type="function">
    <text evidence="4">Removal of H(2)O(2), oxidation of toxic reductants, biosynthesis and degradation of lignin, suberization, auxin catabolism, response to environmental stresses such as wounding, pathogen attack and oxidative stress. These functions might be dependent on each isozyme/isoform in each plant tissue.</text>
</comment>
<accession>A0AAW2T295</accession>
<evidence type="ECO:0000256" key="13">
    <source>
        <dbReference type="ARBA" id="ARBA00023324"/>
    </source>
</evidence>
<keyword evidence="9" id="KW-0479">Metal-binding</keyword>
<feature type="domain" description="Plant heme peroxidase family profile" evidence="14">
    <location>
        <begin position="1"/>
        <end position="63"/>
    </location>
</feature>
<keyword evidence="11" id="KW-0560">Oxidoreductase</keyword>
<dbReference type="GO" id="GO:0006979">
    <property type="term" value="P:response to oxidative stress"/>
    <property type="evidence" value="ECO:0007669"/>
    <property type="project" value="InterPro"/>
</dbReference>
<comment type="catalytic activity">
    <reaction evidence="1">
        <text>2 a phenolic donor + H2O2 = 2 a phenolic radical donor + 2 H2O</text>
        <dbReference type="Rhea" id="RHEA:56136"/>
        <dbReference type="ChEBI" id="CHEBI:15377"/>
        <dbReference type="ChEBI" id="CHEBI:16240"/>
        <dbReference type="ChEBI" id="CHEBI:139520"/>
        <dbReference type="ChEBI" id="CHEBI:139521"/>
        <dbReference type="EC" id="1.11.1.7"/>
    </reaction>
</comment>
<dbReference type="PANTHER" id="PTHR31517:SF59">
    <property type="entry name" value="PEROXIDASE"/>
    <property type="match status" value="1"/>
</dbReference>
<reference evidence="15" key="2">
    <citation type="journal article" date="2024" name="Plant">
        <title>Genomic evolution and insights into agronomic trait innovations of Sesamum species.</title>
        <authorList>
            <person name="Miao H."/>
            <person name="Wang L."/>
            <person name="Qu L."/>
            <person name="Liu H."/>
            <person name="Sun Y."/>
            <person name="Le M."/>
            <person name="Wang Q."/>
            <person name="Wei S."/>
            <person name="Zheng Y."/>
            <person name="Lin W."/>
            <person name="Duan Y."/>
            <person name="Cao H."/>
            <person name="Xiong S."/>
            <person name="Wang X."/>
            <person name="Wei L."/>
            <person name="Li C."/>
            <person name="Ma Q."/>
            <person name="Ju M."/>
            <person name="Zhao R."/>
            <person name="Li G."/>
            <person name="Mu C."/>
            <person name="Tian Q."/>
            <person name="Mei H."/>
            <person name="Zhang T."/>
            <person name="Gao T."/>
            <person name="Zhang H."/>
        </authorList>
    </citation>
    <scope>NUCLEOTIDE SEQUENCE</scope>
    <source>
        <strain evidence="15">G02</strain>
    </source>
</reference>
<evidence type="ECO:0000256" key="4">
    <source>
        <dbReference type="ARBA" id="ARBA00002322"/>
    </source>
</evidence>
<evidence type="ECO:0000256" key="2">
    <source>
        <dbReference type="ARBA" id="ARBA00001913"/>
    </source>
</evidence>
<evidence type="ECO:0000256" key="10">
    <source>
        <dbReference type="ARBA" id="ARBA00022837"/>
    </source>
</evidence>
<keyword evidence="7 15" id="KW-0575">Peroxidase</keyword>
<evidence type="ECO:0000256" key="11">
    <source>
        <dbReference type="ARBA" id="ARBA00023002"/>
    </source>
</evidence>
<dbReference type="PROSITE" id="PS50873">
    <property type="entry name" value="PEROXIDASE_4"/>
    <property type="match status" value="1"/>
</dbReference>
<keyword evidence="10" id="KW-0106">Calcium</keyword>
<keyword evidence="12" id="KW-0408">Iron</keyword>
<dbReference type="GO" id="GO:0020037">
    <property type="term" value="F:heme binding"/>
    <property type="evidence" value="ECO:0007669"/>
    <property type="project" value="InterPro"/>
</dbReference>
<keyword evidence="13" id="KW-0376">Hydrogen peroxide</keyword>
<dbReference type="EMBL" id="JACGWJ010000009">
    <property type="protein sequence ID" value="KAL0398520.1"/>
    <property type="molecule type" value="Genomic_DNA"/>
</dbReference>
<evidence type="ECO:0000256" key="8">
    <source>
        <dbReference type="ARBA" id="ARBA00022617"/>
    </source>
</evidence>